<accession>A0ABW4GJS6</accession>
<keyword evidence="2" id="KW-0812">Transmembrane</keyword>
<dbReference type="Pfam" id="PF08238">
    <property type="entry name" value="Sel1"/>
    <property type="match status" value="1"/>
</dbReference>
<proteinExistence type="predicted"/>
<dbReference type="InterPro" id="IPR019734">
    <property type="entry name" value="TPR_rpt"/>
</dbReference>
<name>A0ABW4GJS6_9ACTN</name>
<dbReference type="InterPro" id="IPR006597">
    <property type="entry name" value="Sel1-like"/>
</dbReference>
<dbReference type="PANTHER" id="PTHR44917:SF1">
    <property type="entry name" value="PROTEIN HIGH CHLOROPHYLL FLUORESCENT 107"/>
    <property type="match status" value="1"/>
</dbReference>
<protein>
    <submittedName>
        <fullName evidence="3">Tetratricopeptide repeat protein</fullName>
    </submittedName>
</protein>
<reference evidence="4" key="1">
    <citation type="journal article" date="2019" name="Int. J. Syst. Evol. Microbiol.">
        <title>The Global Catalogue of Microorganisms (GCM) 10K type strain sequencing project: providing services to taxonomists for standard genome sequencing and annotation.</title>
        <authorList>
            <consortium name="The Broad Institute Genomics Platform"/>
            <consortium name="The Broad Institute Genome Sequencing Center for Infectious Disease"/>
            <person name="Wu L."/>
            <person name="Ma J."/>
        </authorList>
    </citation>
    <scope>NUCLEOTIDE SEQUENCE [LARGE SCALE GENOMIC DNA]</scope>
    <source>
        <strain evidence="4">CGMCC 1.15399</strain>
    </source>
</reference>
<gene>
    <name evidence="3" type="ORF">ACFSJ0_36615</name>
</gene>
<dbReference type="EMBL" id="JBHUCM010000032">
    <property type="protein sequence ID" value="MFD1542626.1"/>
    <property type="molecule type" value="Genomic_DNA"/>
</dbReference>
<keyword evidence="2" id="KW-0472">Membrane</keyword>
<keyword evidence="2" id="KW-1133">Transmembrane helix</keyword>
<dbReference type="PANTHER" id="PTHR44917">
    <property type="entry name" value="PROTEIN HIGH CHLOROPHYLL FLUORESCENT 107"/>
    <property type="match status" value="1"/>
</dbReference>
<dbReference type="Pfam" id="PF13432">
    <property type="entry name" value="TPR_16"/>
    <property type="match status" value="4"/>
</dbReference>
<feature type="region of interest" description="Disordered" evidence="1">
    <location>
        <begin position="912"/>
        <end position="952"/>
    </location>
</feature>
<dbReference type="RefSeq" id="WP_219534353.1">
    <property type="nucleotide sequence ID" value="NZ_JAHKRM010000021.1"/>
</dbReference>
<comment type="caution">
    <text evidence="3">The sequence shown here is derived from an EMBL/GenBank/DDBJ whole genome shotgun (WGS) entry which is preliminary data.</text>
</comment>
<organism evidence="3 4">
    <name type="scientific">Nonomuraea guangzhouensis</name>
    <dbReference type="NCBI Taxonomy" id="1291555"/>
    <lineage>
        <taxon>Bacteria</taxon>
        <taxon>Bacillati</taxon>
        <taxon>Actinomycetota</taxon>
        <taxon>Actinomycetes</taxon>
        <taxon>Streptosporangiales</taxon>
        <taxon>Streptosporangiaceae</taxon>
        <taxon>Nonomuraea</taxon>
    </lineage>
</organism>
<keyword evidence="4" id="KW-1185">Reference proteome</keyword>
<dbReference type="Pfam" id="PF13374">
    <property type="entry name" value="TPR_10"/>
    <property type="match status" value="1"/>
</dbReference>
<evidence type="ECO:0000313" key="3">
    <source>
        <dbReference type="EMBL" id="MFD1542626.1"/>
    </source>
</evidence>
<dbReference type="SMART" id="SM00671">
    <property type="entry name" value="SEL1"/>
    <property type="match status" value="9"/>
</dbReference>
<sequence length="952" mass="106585">MAPQRSATRRRRPAAKTARSGAYVIAAAVLTISVGVATNQILNGGDFQPLWLVLGLVLAVLTIVLQRWLDRRDVADAELRPVLWPELTDGRGRPKELNEISPRELGVHVNRFAADGEQPYIPRAADDLLAAAFSDDDGPRLVIVHGPRLAGATATLAHAVLTHLPGRCRVVAYHDDPRLPVSAMIEHAARHRADRGGSVVLWLDGLVPQRLGELAAIPLDQLTPGSWVAVTLADGGSRDEPLSGRVARFLDENAVRAELGTVTPPERRALESCDVYAALRPVLAEGHEVLMGRLMVAWEEIRRALAGDGEHFTDRIALLHAVTDWYRLHLDTRRLLTRDILDHLVQTYWREIAALPPDAPVPVTGYRSALKWAMTAGSSRSRLIDLKASGSGRFYAPHSLLTVFAEDASEPACWPVHDALWAYADEYFDGDQRRDIGYAALQRQAYPAAFSLLDHPDADIEADVWWRTAGQLQNAGEFDEARRWWRKAIALRHHDHSPYAMYELGLMEKRQGNFEEARRWYGEAIASGHPEHASRAKGSLGLLEKQQGNLDEARHWFGAAIATGHSDYAPWAMVHLGALLHEKDEIAPARLWYGETIASGHPDHAPYAMSDLGLLEKQQGHVEEARRWYREAIASGHPDEAPGAMYRLAELEMEQGDLDEARRRYREVVASGHSEEAPKALRSLAWLARGRSDLDEARDLYRQAVASGHPNEAPAAMRNLGWLEEQQGKMDEARRWYRQAIASGHADHAPAAKHNLGWVEEHQGNAEEARRWYRETIASGHPNEAPAAMRTLAWLEDHQWGNTERARQWYRKAITSGHENQAPAAMRNLGELEVRQGNAEQGRHWYREAIASGHPDEAPGAKHNLGWLEEHQGNVEEARRWYREAIASGHAETEPLARTALRDLERREKDLRRAEQYSQYGYLAYADPSMMRPPHAPKPEEPPSQQDPAPPQ</sequence>
<evidence type="ECO:0000256" key="1">
    <source>
        <dbReference type="SAM" id="MobiDB-lite"/>
    </source>
</evidence>
<dbReference type="SMART" id="SM00028">
    <property type="entry name" value="TPR"/>
    <property type="match status" value="10"/>
</dbReference>
<evidence type="ECO:0000256" key="2">
    <source>
        <dbReference type="SAM" id="Phobius"/>
    </source>
</evidence>
<evidence type="ECO:0000313" key="4">
    <source>
        <dbReference type="Proteomes" id="UP001597097"/>
    </source>
</evidence>
<dbReference type="InterPro" id="IPR044624">
    <property type="entry name" value="Mbb1-like"/>
</dbReference>
<dbReference type="Proteomes" id="UP001597097">
    <property type="component" value="Unassembled WGS sequence"/>
</dbReference>
<feature type="transmembrane region" description="Helical" evidence="2">
    <location>
        <begin position="21"/>
        <end position="42"/>
    </location>
</feature>